<sequence length="232" mass="26450">MGKSHVANLDGTARNTLHSNKVGLASSNCPIHIRRLDRNQEQRVIGEAVIGGRGWGYLQFLYFSCSVLIRLSNYVFGLQLHVYRPMSRHFGARSFKVHTLISFVLYTEPRVKHPKKSCLRHLFCVVPMRRIILPIPESSLFIYLNDRCRRNQNHNASFLLRFKESVIQMIDGLLPAASAVGPDPKTDTMKSINRLEYATSPCRHKSRCYLTADCRPLKYPGGHSYSTFDLLG</sequence>
<dbReference type="EMBL" id="MCFA01000021">
    <property type="protein sequence ID" value="ORY15978.1"/>
    <property type="molecule type" value="Genomic_DNA"/>
</dbReference>
<name>A0A1Y2A0K6_9PLEO</name>
<comment type="caution">
    <text evidence="1">The sequence shown here is derived from an EMBL/GenBank/DDBJ whole genome shotgun (WGS) entry which is preliminary data.</text>
</comment>
<evidence type="ECO:0000313" key="1">
    <source>
        <dbReference type="EMBL" id="ORY15978.1"/>
    </source>
</evidence>
<protein>
    <submittedName>
        <fullName evidence="1">Uncharacterized protein</fullName>
    </submittedName>
</protein>
<proteinExistence type="predicted"/>
<dbReference type="Proteomes" id="UP000193144">
    <property type="component" value="Unassembled WGS sequence"/>
</dbReference>
<keyword evidence="2" id="KW-1185">Reference proteome</keyword>
<organism evidence="1 2">
    <name type="scientific">Clohesyomyces aquaticus</name>
    <dbReference type="NCBI Taxonomy" id="1231657"/>
    <lineage>
        <taxon>Eukaryota</taxon>
        <taxon>Fungi</taxon>
        <taxon>Dikarya</taxon>
        <taxon>Ascomycota</taxon>
        <taxon>Pezizomycotina</taxon>
        <taxon>Dothideomycetes</taxon>
        <taxon>Pleosporomycetidae</taxon>
        <taxon>Pleosporales</taxon>
        <taxon>Lindgomycetaceae</taxon>
        <taxon>Clohesyomyces</taxon>
    </lineage>
</organism>
<dbReference type="AlphaFoldDB" id="A0A1Y2A0K6"/>
<reference evidence="1 2" key="1">
    <citation type="submission" date="2016-07" db="EMBL/GenBank/DDBJ databases">
        <title>Pervasive Adenine N6-methylation of Active Genes in Fungi.</title>
        <authorList>
            <consortium name="DOE Joint Genome Institute"/>
            <person name="Mondo S.J."/>
            <person name="Dannebaum R.O."/>
            <person name="Kuo R.C."/>
            <person name="Labutti K."/>
            <person name="Haridas S."/>
            <person name="Kuo A."/>
            <person name="Salamov A."/>
            <person name="Ahrendt S.R."/>
            <person name="Lipzen A."/>
            <person name="Sullivan W."/>
            <person name="Andreopoulos W.B."/>
            <person name="Clum A."/>
            <person name="Lindquist E."/>
            <person name="Daum C."/>
            <person name="Ramamoorthy G.K."/>
            <person name="Gryganskyi A."/>
            <person name="Culley D."/>
            <person name="Magnuson J.K."/>
            <person name="James T.Y."/>
            <person name="O'Malley M.A."/>
            <person name="Stajich J.E."/>
            <person name="Spatafora J.W."/>
            <person name="Visel A."/>
            <person name="Grigoriev I.V."/>
        </authorList>
    </citation>
    <scope>NUCLEOTIDE SEQUENCE [LARGE SCALE GENOMIC DNA]</scope>
    <source>
        <strain evidence="1 2">CBS 115471</strain>
    </source>
</reference>
<gene>
    <name evidence="1" type="ORF">BCR34DRAFT_144238</name>
</gene>
<accession>A0A1Y2A0K6</accession>
<evidence type="ECO:0000313" key="2">
    <source>
        <dbReference type="Proteomes" id="UP000193144"/>
    </source>
</evidence>